<dbReference type="RefSeq" id="WP_283414584.1">
    <property type="nucleotide sequence ID" value="NZ_FXUA01000009.1"/>
</dbReference>
<evidence type="ECO:0000313" key="3">
    <source>
        <dbReference type="Proteomes" id="UP001157915"/>
    </source>
</evidence>
<accession>A0ABY1PLA1</accession>
<dbReference type="InterPro" id="IPR011050">
    <property type="entry name" value="Pectin_lyase_fold/virulence"/>
</dbReference>
<reference evidence="2 3" key="1">
    <citation type="submission" date="2017-05" db="EMBL/GenBank/DDBJ databases">
        <authorList>
            <person name="Varghese N."/>
            <person name="Submissions S."/>
        </authorList>
    </citation>
    <scope>NUCLEOTIDE SEQUENCE [LARGE SCALE GENOMIC DNA]</scope>
    <source>
        <strain evidence="2 3">DSM 15360</strain>
    </source>
</reference>
<dbReference type="SUPFAM" id="SSF51126">
    <property type="entry name" value="Pectin lyase-like"/>
    <property type="match status" value="1"/>
</dbReference>
<feature type="region of interest" description="Disordered" evidence="1">
    <location>
        <begin position="33"/>
        <end position="56"/>
    </location>
</feature>
<gene>
    <name evidence="2" type="ORF">SAMN06265367_109137</name>
</gene>
<proteinExistence type="predicted"/>
<dbReference type="Proteomes" id="UP001157915">
    <property type="component" value="Unassembled WGS sequence"/>
</dbReference>
<dbReference type="InterPro" id="IPR006626">
    <property type="entry name" value="PbH1"/>
</dbReference>
<dbReference type="SMART" id="SM00710">
    <property type="entry name" value="PbH1"/>
    <property type="match status" value="5"/>
</dbReference>
<name>A0ABY1PLA1_9BACT</name>
<protein>
    <submittedName>
        <fullName evidence="2">Uncharacterized protein</fullName>
    </submittedName>
</protein>
<keyword evidence="3" id="KW-1185">Reference proteome</keyword>
<organism evidence="2 3">
    <name type="scientific">Algoriphagus winogradskyi</name>
    <dbReference type="NCBI Taxonomy" id="237017"/>
    <lineage>
        <taxon>Bacteria</taxon>
        <taxon>Pseudomonadati</taxon>
        <taxon>Bacteroidota</taxon>
        <taxon>Cytophagia</taxon>
        <taxon>Cytophagales</taxon>
        <taxon>Cyclobacteriaceae</taxon>
        <taxon>Algoriphagus</taxon>
    </lineage>
</organism>
<dbReference type="EMBL" id="FXUA01000009">
    <property type="protein sequence ID" value="SMP34244.1"/>
    <property type="molecule type" value="Genomic_DNA"/>
</dbReference>
<comment type="caution">
    <text evidence="2">The sequence shown here is derived from an EMBL/GenBank/DDBJ whole genome shotgun (WGS) entry which is preliminary data.</text>
</comment>
<feature type="compositionally biased region" description="Basic and acidic residues" evidence="1">
    <location>
        <begin position="43"/>
        <end position="52"/>
    </location>
</feature>
<sequence length="614" mass="67073">MTVRKFTLEIEGLFKASGEIDIDDSVVNTSLLSTIPAPSTPTPEHKQEREPYKPTPIPEDAISIHEYGVEPIDSQLEGLTFQGCCYPGHSTPMGDGYWIEQNNGVRIIKIKNGVKTSELARSYIGTPEFNNLDLSNVNLYIPKGTYIHLQGAGMNALWYQKTKSISGEGTLIGIKNDNNPSFNKISTKVQGITLKNIIVECTPDRHADQILHGLTINLNSLEKSRNPITVDSLKATIEADGVVIETEAQLRSGFYIDHAKKVSIKNSSIVASYADNGIRVSRVLQTCELIGNTSGKGFNTALQASANREALSIGFKFHGNTVNEVLEEGAGFDSYANSLNLLPVITKFYISKAYRGDHGTVIEIDTLYFIEELIAGKKYGNKTVNAAFVGDAKNFLFVIDGEYKDFRVISSEPYNNGNSLKIVIESDYIPSVGSEASLVTGFYKCSISENTVNGVVPKTNQPGHALSLWGGGFHNIIARNVVRGGRSGLNMASLGAFGVENPDYFCHAIGNIIEENKIYDTISAIRITSEYSKRFGYGNKLLKNEVSGGEIYINNQRDFTMRGNYLSGNTVMIENVSGILEGGALTDTLIEIKNCPDLVLGSIDLVGKSEIRRV</sequence>
<evidence type="ECO:0000313" key="2">
    <source>
        <dbReference type="EMBL" id="SMP34244.1"/>
    </source>
</evidence>
<evidence type="ECO:0000256" key="1">
    <source>
        <dbReference type="SAM" id="MobiDB-lite"/>
    </source>
</evidence>